<dbReference type="Pfam" id="PF00412">
    <property type="entry name" value="LIM"/>
    <property type="match status" value="1"/>
</dbReference>
<comment type="caution">
    <text evidence="6">The sequence shown here is derived from an EMBL/GenBank/DDBJ whole genome shotgun (WGS) entry which is preliminary data.</text>
</comment>
<evidence type="ECO:0000256" key="1">
    <source>
        <dbReference type="ARBA" id="ARBA00022723"/>
    </source>
</evidence>
<keyword evidence="3 4" id="KW-0440">LIM domain</keyword>
<evidence type="ECO:0000313" key="6">
    <source>
        <dbReference type="EMBL" id="KAA0187345.1"/>
    </source>
</evidence>
<dbReference type="Gene3D" id="2.10.110.10">
    <property type="entry name" value="Cysteine Rich Protein"/>
    <property type="match status" value="1"/>
</dbReference>
<evidence type="ECO:0000313" key="7">
    <source>
        <dbReference type="Proteomes" id="UP000728185"/>
    </source>
</evidence>
<dbReference type="PROSITE" id="PS00478">
    <property type="entry name" value="LIM_DOMAIN_1"/>
    <property type="match status" value="1"/>
</dbReference>
<dbReference type="PROSITE" id="PS50023">
    <property type="entry name" value="LIM_DOMAIN_2"/>
    <property type="match status" value="1"/>
</dbReference>
<dbReference type="EMBL" id="LUCM01009175">
    <property type="protein sequence ID" value="KAA0187345.1"/>
    <property type="molecule type" value="Genomic_DNA"/>
</dbReference>
<name>A0A8E0VGV8_9TREM</name>
<keyword evidence="7" id="KW-1185">Reference proteome</keyword>
<dbReference type="Proteomes" id="UP000728185">
    <property type="component" value="Unassembled WGS sequence"/>
</dbReference>
<evidence type="ECO:0000256" key="2">
    <source>
        <dbReference type="ARBA" id="ARBA00022833"/>
    </source>
</evidence>
<keyword evidence="1 4" id="KW-0479">Metal-binding</keyword>
<dbReference type="CDD" id="cd08368">
    <property type="entry name" value="LIM"/>
    <property type="match status" value="1"/>
</dbReference>
<proteinExistence type="predicted"/>
<accession>A0A8E0VGV8</accession>
<sequence>MIRKPEVGFPLDPSMTNLSVVSEASTKVDSASDIPVASESTTVNAMYEKRIQKSDRNSQNLSKTRCFNCGELTEPGSCLILLDRVYHLGCLKCRICDKQLSRWNYKEADGLLYCSRDYAEILVSRAKASVHVVFETTQSNQSLVA</sequence>
<gene>
    <name evidence="6" type="ORF">FBUS_07966</name>
</gene>
<protein>
    <recommendedName>
        <fullName evidence="5">LIM zinc-binding domain-containing protein</fullName>
    </recommendedName>
</protein>
<keyword evidence="2 4" id="KW-0862">Zinc</keyword>
<organism evidence="6 7">
    <name type="scientific">Fasciolopsis buskii</name>
    <dbReference type="NCBI Taxonomy" id="27845"/>
    <lineage>
        <taxon>Eukaryota</taxon>
        <taxon>Metazoa</taxon>
        <taxon>Spiralia</taxon>
        <taxon>Lophotrochozoa</taxon>
        <taxon>Platyhelminthes</taxon>
        <taxon>Trematoda</taxon>
        <taxon>Digenea</taxon>
        <taxon>Plagiorchiida</taxon>
        <taxon>Echinostomata</taxon>
        <taxon>Echinostomatoidea</taxon>
        <taxon>Fasciolidae</taxon>
        <taxon>Fasciolopsis</taxon>
    </lineage>
</organism>
<dbReference type="AlphaFoldDB" id="A0A8E0VGV8"/>
<dbReference type="GO" id="GO:0046872">
    <property type="term" value="F:metal ion binding"/>
    <property type="evidence" value="ECO:0007669"/>
    <property type="project" value="UniProtKB-KW"/>
</dbReference>
<dbReference type="SMART" id="SM00132">
    <property type="entry name" value="LIM"/>
    <property type="match status" value="1"/>
</dbReference>
<dbReference type="OrthoDB" id="25654at2759"/>
<dbReference type="InterPro" id="IPR001781">
    <property type="entry name" value="Znf_LIM"/>
</dbReference>
<evidence type="ECO:0000256" key="4">
    <source>
        <dbReference type="PROSITE-ProRule" id="PRU00125"/>
    </source>
</evidence>
<evidence type="ECO:0000259" key="5">
    <source>
        <dbReference type="PROSITE" id="PS50023"/>
    </source>
</evidence>
<evidence type="ECO:0000256" key="3">
    <source>
        <dbReference type="ARBA" id="ARBA00023038"/>
    </source>
</evidence>
<reference evidence="6" key="1">
    <citation type="submission" date="2019-05" db="EMBL/GenBank/DDBJ databases">
        <title>Annotation for the trematode Fasciolopsis buski.</title>
        <authorList>
            <person name="Choi Y.-J."/>
        </authorList>
    </citation>
    <scope>NUCLEOTIDE SEQUENCE</scope>
    <source>
        <strain evidence="6">HT</strain>
        <tissue evidence="6">Whole worm</tissue>
    </source>
</reference>
<feature type="domain" description="LIM zinc-binding" evidence="5">
    <location>
        <begin position="64"/>
        <end position="124"/>
    </location>
</feature>
<dbReference type="SUPFAM" id="SSF57716">
    <property type="entry name" value="Glucocorticoid receptor-like (DNA-binding domain)"/>
    <property type="match status" value="1"/>
</dbReference>